<dbReference type="Proteomes" id="UP001162120">
    <property type="component" value="Segment"/>
</dbReference>
<sequence length="167" mass="18886">MNVFVGICTLLVFSYIIHCHLRNVSMESFQNKANSLDDIINQKVESIFTMQDASVINRTVTAIVRTTSIQNNAESFQIMFFKKLNSKLRDIPEGNRKQFFETTFGDIVKVLSSDGIDANCILNSTYCNTTKIDGACAFLLKSTKSLMTQNKDYKGTLENIKDMLENI</sequence>
<protein>
    <submittedName>
        <fullName evidence="1">Uncharacterized protein</fullName>
    </submittedName>
</protein>
<reference evidence="1" key="1">
    <citation type="submission" date="2020-06" db="EMBL/GenBank/DDBJ databases">
        <title>Lateral gene transfer of anion-conducting channel rhodopsins between green algae and giant viruses.</title>
        <authorList>
            <person name="Rozenberg A."/>
            <person name="Oppermann J."/>
            <person name="Wietek J."/>
            <person name="Fernandez Lahore R.G."/>
            <person name="Sandaa R.-A."/>
            <person name="Bratbak G."/>
            <person name="Hegemann P."/>
            <person name="Beja O."/>
        </authorList>
    </citation>
    <scope>NUCLEOTIDE SEQUENCE</scope>
    <source>
        <strain evidence="1">01B</strain>
    </source>
</reference>
<organism evidence="1 2">
    <name type="scientific">Pyramimonas orientalis virus 01B</name>
    <dbReference type="NCBI Taxonomy" id="3134525"/>
    <lineage>
        <taxon>Viruses</taxon>
        <taxon>Varidnaviria</taxon>
        <taxon>Bamfordvirae</taxon>
        <taxon>Nucleocytoviricota</taxon>
        <taxon>Megaviricetes</taxon>
        <taxon>Imitervirales</taxon>
        <taxon>Allomimiviridae</taxon>
        <taxon>Heliosvirus</taxon>
        <taxon>Heliosvirus raunefjordenense</taxon>
    </lineage>
</organism>
<gene>
    <name evidence="1" type="ORF">HWQ62_00146</name>
</gene>
<proteinExistence type="predicted"/>
<evidence type="ECO:0000313" key="1">
    <source>
        <dbReference type="EMBL" id="QOI90283.1"/>
    </source>
</evidence>
<accession>A0A7M3UNL6</accession>
<keyword evidence="2" id="KW-1185">Reference proteome</keyword>
<name>A0A7M3UNL6_9VIRU</name>
<dbReference type="EMBL" id="MT663534">
    <property type="protein sequence ID" value="QOI90283.1"/>
    <property type="molecule type" value="Genomic_DNA"/>
</dbReference>
<evidence type="ECO:0000313" key="2">
    <source>
        <dbReference type="Proteomes" id="UP001162120"/>
    </source>
</evidence>